<keyword evidence="3 11" id="KW-0285">Flavoprotein</keyword>
<name>A0ABQ1K3F6_9GAMM</name>
<dbReference type="PANTHER" id="PTHR43665:SF1">
    <property type="entry name" value="ISOPENTENYL-DIPHOSPHATE DELTA-ISOMERASE"/>
    <property type="match status" value="1"/>
</dbReference>
<feature type="binding site" evidence="11">
    <location>
        <position position="65"/>
    </location>
    <ligand>
        <name>FMN</name>
        <dbReference type="ChEBI" id="CHEBI:58210"/>
    </ligand>
</feature>
<feature type="binding site" evidence="11">
    <location>
        <position position="125"/>
    </location>
    <ligand>
        <name>FMN</name>
        <dbReference type="ChEBI" id="CHEBI:58210"/>
    </ligand>
</feature>
<feature type="binding site" evidence="11">
    <location>
        <begin position="270"/>
        <end position="272"/>
    </location>
    <ligand>
        <name>FMN</name>
        <dbReference type="ChEBI" id="CHEBI:58210"/>
    </ligand>
</feature>
<keyword evidence="6 11" id="KW-0460">Magnesium</keyword>
<feature type="binding site" evidence="11">
    <location>
        <begin position="66"/>
        <end position="68"/>
    </location>
    <ligand>
        <name>FMN</name>
        <dbReference type="ChEBI" id="CHEBI:58210"/>
    </ligand>
</feature>
<comment type="cofactor">
    <cofactor evidence="11">
        <name>Mg(2+)</name>
        <dbReference type="ChEBI" id="CHEBI:18420"/>
    </cofactor>
</comment>
<dbReference type="HAMAP" id="MF_00354">
    <property type="entry name" value="Idi_2"/>
    <property type="match status" value="1"/>
</dbReference>
<evidence type="ECO:0000313" key="13">
    <source>
        <dbReference type="EMBL" id="GGB83006.1"/>
    </source>
</evidence>
<sequence length="342" mass="37302">MSDQTNDRKIEHIRAIEQDPATDRDARYFDRIHLTHRALPELNLADVDASIDFLGRRLSFPLLISSMTGGDHELVRNINRNLAQAAEHCGVALAVGSQRVMFEQPAARESFALRALAPTTALLANIGAVQLNYGFGIEQAREAVACVGADGLYLHLNPLQEAVQPEGDTDFSAIADKIGEIQRNLQVPVLLKEVGCGLSPEDIALGYAQGVRYFDVAGSGGTSWSRIEHHRRGDGSDIGLRFQDWGLPTPLALMRAEPWLERATLIASGGLRDGIDMAKSVILGASLCGMAAPFLRPASQSVDAVIEVIERLRREFVTAMFLLGMPDVAAMRNNRALIVEER</sequence>
<evidence type="ECO:0000256" key="11">
    <source>
        <dbReference type="HAMAP-Rule" id="MF_00354"/>
    </source>
</evidence>
<comment type="cofactor">
    <cofactor evidence="1 11">
        <name>FMN</name>
        <dbReference type="ChEBI" id="CHEBI:58210"/>
    </cofactor>
</comment>
<evidence type="ECO:0000256" key="8">
    <source>
        <dbReference type="ARBA" id="ARBA00023229"/>
    </source>
</evidence>
<dbReference type="EC" id="5.3.3.2" evidence="11"/>
<dbReference type="Gene3D" id="3.20.20.70">
    <property type="entry name" value="Aldolase class I"/>
    <property type="match status" value="1"/>
</dbReference>
<dbReference type="PIRSF" id="PIRSF003314">
    <property type="entry name" value="IPP_isomerase"/>
    <property type="match status" value="1"/>
</dbReference>
<keyword evidence="7 11" id="KW-0521">NADP</keyword>
<dbReference type="CDD" id="cd02811">
    <property type="entry name" value="IDI-2_FMN"/>
    <property type="match status" value="1"/>
</dbReference>
<feature type="binding site" evidence="11">
    <location>
        <begin position="97"/>
        <end position="99"/>
    </location>
    <ligand>
        <name>substrate</name>
    </ligand>
</feature>
<accession>A0ABQ1K3F6</accession>
<feature type="domain" description="FMN-dependent dehydrogenase" evidence="12">
    <location>
        <begin position="17"/>
        <end position="98"/>
    </location>
</feature>
<evidence type="ECO:0000256" key="4">
    <source>
        <dbReference type="ARBA" id="ARBA00022643"/>
    </source>
</evidence>
<evidence type="ECO:0000256" key="7">
    <source>
        <dbReference type="ARBA" id="ARBA00022857"/>
    </source>
</evidence>
<comment type="subunit">
    <text evidence="10 11">Homooctamer. Dimer of tetramers.</text>
</comment>
<evidence type="ECO:0000256" key="3">
    <source>
        <dbReference type="ARBA" id="ARBA00022630"/>
    </source>
</evidence>
<comment type="caution">
    <text evidence="13">The sequence shown here is derived from an EMBL/GenBank/DDBJ whole genome shotgun (WGS) entry which is preliminary data.</text>
</comment>
<comment type="function">
    <text evidence="11">Involved in the biosynthesis of isoprenoids. Catalyzes the 1,3-allylic rearrangement of the homoallylic substrate isopentenyl (IPP) to its allylic isomer, dimethylallyl diphosphate (DMAPP).</text>
</comment>
<keyword evidence="2 11" id="KW-0963">Cytoplasm</keyword>
<comment type="caution">
    <text evidence="11">Lacks conserved residue(s) required for the propagation of feature annotation.</text>
</comment>
<evidence type="ECO:0000259" key="12">
    <source>
        <dbReference type="Pfam" id="PF01070"/>
    </source>
</evidence>
<dbReference type="SUPFAM" id="SSF51395">
    <property type="entry name" value="FMN-linked oxidoreductases"/>
    <property type="match status" value="1"/>
</dbReference>
<proteinExistence type="inferred from homology"/>
<dbReference type="NCBIfam" id="TIGR02151">
    <property type="entry name" value="IPP_isom_2"/>
    <property type="match status" value="1"/>
</dbReference>
<feature type="binding site" evidence="11">
    <location>
        <position position="222"/>
    </location>
    <ligand>
        <name>FMN</name>
        <dbReference type="ChEBI" id="CHEBI:58210"/>
    </ligand>
</feature>
<dbReference type="InterPro" id="IPR011179">
    <property type="entry name" value="IPdP_isomerase"/>
</dbReference>
<comment type="subcellular location">
    <subcellularLocation>
        <location evidence="11">Cytoplasm</location>
    </subcellularLocation>
</comment>
<feature type="domain" description="FMN-dependent dehydrogenase" evidence="12">
    <location>
        <begin position="175"/>
        <end position="333"/>
    </location>
</feature>
<evidence type="ECO:0000256" key="6">
    <source>
        <dbReference type="ARBA" id="ARBA00022842"/>
    </source>
</evidence>
<keyword evidence="8 11" id="KW-0414">Isoprene biosynthesis</keyword>
<comment type="cofactor">
    <cofactor evidence="11">
        <name>NADPH</name>
        <dbReference type="ChEBI" id="CHEBI:57783"/>
    </cofactor>
</comment>
<feature type="binding site" evidence="11">
    <location>
        <position position="161"/>
    </location>
    <ligand>
        <name>Mg(2+)</name>
        <dbReference type="ChEBI" id="CHEBI:18420"/>
    </ligand>
</feature>
<evidence type="ECO:0000256" key="2">
    <source>
        <dbReference type="ARBA" id="ARBA00022490"/>
    </source>
</evidence>
<evidence type="ECO:0000256" key="10">
    <source>
        <dbReference type="ARBA" id="ARBA00025810"/>
    </source>
</evidence>
<reference evidence="14" key="1">
    <citation type="journal article" date="2019" name="Int. J. Syst. Evol. Microbiol.">
        <title>The Global Catalogue of Microorganisms (GCM) 10K type strain sequencing project: providing services to taxonomists for standard genome sequencing and annotation.</title>
        <authorList>
            <consortium name="The Broad Institute Genomics Platform"/>
            <consortium name="The Broad Institute Genome Sequencing Center for Infectious Disease"/>
            <person name="Wu L."/>
            <person name="Ma J."/>
        </authorList>
    </citation>
    <scope>NUCLEOTIDE SEQUENCE [LARGE SCALE GENOMIC DNA]</scope>
    <source>
        <strain evidence="14">CGMCC 1.15341</strain>
    </source>
</reference>
<feature type="binding site" evidence="11">
    <location>
        <position position="97"/>
    </location>
    <ligand>
        <name>FMN</name>
        <dbReference type="ChEBI" id="CHEBI:58210"/>
    </ligand>
</feature>
<keyword evidence="4 11" id="KW-0288">FMN</keyword>
<gene>
    <name evidence="11 13" type="primary">fni</name>
    <name evidence="13" type="ORF">GCM10011352_06040</name>
</gene>
<dbReference type="Pfam" id="PF01070">
    <property type="entry name" value="FMN_dh"/>
    <property type="match status" value="2"/>
</dbReference>
<comment type="similarity">
    <text evidence="11">Belongs to the IPP isomerase type 2 family.</text>
</comment>
<feature type="binding site" evidence="11">
    <location>
        <position position="192"/>
    </location>
    <ligand>
        <name>FMN</name>
        <dbReference type="ChEBI" id="CHEBI:58210"/>
    </ligand>
</feature>
<dbReference type="RefSeq" id="WP_188745607.1">
    <property type="nucleotide sequence ID" value="NZ_BMIJ01000001.1"/>
</dbReference>
<dbReference type="InterPro" id="IPR000262">
    <property type="entry name" value="FMN-dep_DH"/>
</dbReference>
<dbReference type="InterPro" id="IPR013785">
    <property type="entry name" value="Aldolase_TIM"/>
</dbReference>
<evidence type="ECO:0000256" key="5">
    <source>
        <dbReference type="ARBA" id="ARBA00022723"/>
    </source>
</evidence>
<evidence type="ECO:0000256" key="9">
    <source>
        <dbReference type="ARBA" id="ARBA00023235"/>
    </source>
</evidence>
<comment type="catalytic activity">
    <reaction evidence="11">
        <text>isopentenyl diphosphate = dimethylallyl diphosphate</text>
        <dbReference type="Rhea" id="RHEA:23284"/>
        <dbReference type="ChEBI" id="CHEBI:57623"/>
        <dbReference type="ChEBI" id="CHEBI:128769"/>
        <dbReference type="EC" id="5.3.3.2"/>
    </reaction>
</comment>
<keyword evidence="14" id="KW-1185">Reference proteome</keyword>
<feature type="binding site" evidence="11">
    <location>
        <begin position="291"/>
        <end position="292"/>
    </location>
    <ligand>
        <name>FMN</name>
        <dbReference type="ChEBI" id="CHEBI:58210"/>
    </ligand>
</feature>
<organism evidence="13 14">
    <name type="scientific">Marinobacterium zhoushanense</name>
    <dbReference type="NCBI Taxonomy" id="1679163"/>
    <lineage>
        <taxon>Bacteria</taxon>
        <taxon>Pseudomonadati</taxon>
        <taxon>Pseudomonadota</taxon>
        <taxon>Gammaproteobacteria</taxon>
        <taxon>Oceanospirillales</taxon>
        <taxon>Oceanospirillaceae</taxon>
        <taxon>Marinobacterium</taxon>
    </lineage>
</organism>
<keyword evidence="5 11" id="KW-0479">Metal-binding</keyword>
<feature type="binding site" evidence="11">
    <location>
        <position position="160"/>
    </location>
    <ligand>
        <name>substrate</name>
    </ligand>
</feature>
<dbReference type="Proteomes" id="UP000629025">
    <property type="component" value="Unassembled WGS sequence"/>
</dbReference>
<evidence type="ECO:0000256" key="1">
    <source>
        <dbReference type="ARBA" id="ARBA00001917"/>
    </source>
</evidence>
<feature type="binding site" evidence="11">
    <location>
        <begin position="8"/>
        <end position="9"/>
    </location>
    <ligand>
        <name>substrate</name>
    </ligand>
</feature>
<keyword evidence="9 11" id="KW-0413">Isomerase</keyword>
<dbReference type="EMBL" id="BMIJ01000001">
    <property type="protein sequence ID" value="GGB83006.1"/>
    <property type="molecule type" value="Genomic_DNA"/>
</dbReference>
<evidence type="ECO:0000313" key="14">
    <source>
        <dbReference type="Proteomes" id="UP000629025"/>
    </source>
</evidence>
<protein>
    <recommendedName>
        <fullName evidence="11">Isopentenyl-diphosphate delta-isomerase</fullName>
        <shortName evidence="11">IPP isomerase</shortName>
        <ecNumber evidence="11">5.3.3.2</ecNumber>
    </recommendedName>
    <alternativeName>
        <fullName evidence="11">Isopentenyl diphosphate:dimethylallyl diphosphate isomerase</fullName>
    </alternativeName>
    <alternativeName>
        <fullName evidence="11">Isopentenyl pyrophosphate isomerase</fullName>
    </alternativeName>
    <alternativeName>
        <fullName evidence="11">Type 2 isopentenyl diphosphate isomerase</fullName>
        <shortName evidence="11">IDI-2</shortName>
    </alternativeName>
</protein>
<dbReference type="PANTHER" id="PTHR43665">
    <property type="entry name" value="ISOPENTENYL-DIPHOSPHATE DELTA-ISOMERASE"/>
    <property type="match status" value="1"/>
</dbReference>